<sequence length="197" mass="22337">TDPVLYGKLAEPKWRDRIPWKSVHIFFADERCVPPENEESNYGICCRVLLDHIAIPNSNIHRIRGEEDPVSESTRYAKEIQDHMIFRKGQGNFFDWVFLGVGTDGHTASLFPGQNIINSPKLCEVARHPDTGQLRITMTPAAIKLSSRITYHCIGEEKSEIVFKLASDPSATNLYPASRIQGEWFLDRSASAKFNFS</sequence>
<dbReference type="InterPro" id="IPR037171">
    <property type="entry name" value="NagB/RpiA_transferase-like"/>
</dbReference>
<organism evidence="3">
    <name type="scientific">marine metagenome</name>
    <dbReference type="NCBI Taxonomy" id="408172"/>
    <lineage>
        <taxon>unclassified sequences</taxon>
        <taxon>metagenomes</taxon>
        <taxon>ecological metagenomes</taxon>
    </lineage>
</organism>
<dbReference type="Gene3D" id="3.40.50.1360">
    <property type="match status" value="1"/>
</dbReference>
<dbReference type="Pfam" id="PF01182">
    <property type="entry name" value="Glucosamine_iso"/>
    <property type="match status" value="1"/>
</dbReference>
<dbReference type="AlphaFoldDB" id="A0A382UV01"/>
<protein>
    <recommendedName>
        <fullName evidence="2">Glucosamine/galactosamine-6-phosphate isomerase domain-containing protein</fullName>
    </recommendedName>
</protein>
<dbReference type="PANTHER" id="PTHR11054">
    <property type="entry name" value="6-PHOSPHOGLUCONOLACTONASE"/>
    <property type="match status" value="1"/>
</dbReference>
<name>A0A382UV01_9ZZZZ</name>
<proteinExistence type="inferred from homology"/>
<evidence type="ECO:0000256" key="1">
    <source>
        <dbReference type="ARBA" id="ARBA00010662"/>
    </source>
</evidence>
<feature type="non-terminal residue" evidence="3">
    <location>
        <position position="1"/>
    </location>
</feature>
<evidence type="ECO:0000313" key="3">
    <source>
        <dbReference type="EMBL" id="SVD38069.1"/>
    </source>
</evidence>
<accession>A0A382UV01</accession>
<reference evidence="3" key="1">
    <citation type="submission" date="2018-05" db="EMBL/GenBank/DDBJ databases">
        <authorList>
            <person name="Lanie J.A."/>
            <person name="Ng W.-L."/>
            <person name="Kazmierczak K.M."/>
            <person name="Andrzejewski T.M."/>
            <person name="Davidsen T.M."/>
            <person name="Wayne K.J."/>
            <person name="Tettelin H."/>
            <person name="Glass J.I."/>
            <person name="Rusch D."/>
            <person name="Podicherti R."/>
            <person name="Tsui H.-C.T."/>
            <person name="Winkler M.E."/>
        </authorList>
    </citation>
    <scope>NUCLEOTIDE SEQUENCE</scope>
</reference>
<dbReference type="GO" id="GO:0017057">
    <property type="term" value="F:6-phosphogluconolactonase activity"/>
    <property type="evidence" value="ECO:0007669"/>
    <property type="project" value="InterPro"/>
</dbReference>
<dbReference type="InterPro" id="IPR006148">
    <property type="entry name" value="Glc/Gal-6P_isomerase"/>
</dbReference>
<comment type="similarity">
    <text evidence="1">Belongs to the glucosamine/galactosamine-6-phosphate isomerase family. 6-phosphogluconolactonase subfamily.</text>
</comment>
<dbReference type="InterPro" id="IPR039104">
    <property type="entry name" value="6PGL"/>
</dbReference>
<dbReference type="CDD" id="cd01400">
    <property type="entry name" value="6PGL"/>
    <property type="match status" value="1"/>
</dbReference>
<feature type="domain" description="Glucosamine/galactosamine-6-phosphate isomerase" evidence="2">
    <location>
        <begin position="4"/>
        <end position="181"/>
    </location>
</feature>
<dbReference type="GO" id="GO:0006098">
    <property type="term" value="P:pentose-phosphate shunt"/>
    <property type="evidence" value="ECO:0007669"/>
    <property type="project" value="InterPro"/>
</dbReference>
<dbReference type="PANTHER" id="PTHR11054:SF0">
    <property type="entry name" value="6-PHOSPHOGLUCONOLACTONASE"/>
    <property type="match status" value="1"/>
</dbReference>
<dbReference type="EMBL" id="UINC01147007">
    <property type="protein sequence ID" value="SVD38069.1"/>
    <property type="molecule type" value="Genomic_DNA"/>
</dbReference>
<dbReference type="SUPFAM" id="SSF100950">
    <property type="entry name" value="NagB/RpiA/CoA transferase-like"/>
    <property type="match status" value="1"/>
</dbReference>
<evidence type="ECO:0000259" key="2">
    <source>
        <dbReference type="Pfam" id="PF01182"/>
    </source>
</evidence>
<dbReference type="GO" id="GO:0005975">
    <property type="term" value="P:carbohydrate metabolic process"/>
    <property type="evidence" value="ECO:0007669"/>
    <property type="project" value="InterPro"/>
</dbReference>
<dbReference type="InterPro" id="IPR005900">
    <property type="entry name" value="6-phosphogluconolactonase_DevB"/>
</dbReference>
<gene>
    <name evidence="3" type="ORF">METZ01_LOCUS390923</name>
</gene>